<reference evidence="1" key="1">
    <citation type="submission" date="2006-10" db="EMBL/GenBank/DDBJ databases">
        <authorList>
            <person name="Amadeo P."/>
            <person name="Zhao Q."/>
            <person name="Wortman J."/>
            <person name="Fraser-Liggett C."/>
            <person name="Carlton J."/>
        </authorList>
    </citation>
    <scope>NUCLEOTIDE SEQUENCE</scope>
    <source>
        <strain evidence="1">G3</strain>
    </source>
</reference>
<dbReference type="OrthoDB" id="6363818at2759"/>
<dbReference type="KEGG" id="tva:4753904"/>
<organism evidence="1 2">
    <name type="scientific">Trichomonas vaginalis (strain ATCC PRA-98 / G3)</name>
    <dbReference type="NCBI Taxonomy" id="412133"/>
    <lineage>
        <taxon>Eukaryota</taxon>
        <taxon>Metamonada</taxon>
        <taxon>Parabasalia</taxon>
        <taxon>Trichomonadida</taxon>
        <taxon>Trichomonadidae</taxon>
        <taxon>Trichomonas</taxon>
    </lineage>
</organism>
<dbReference type="AlphaFoldDB" id="A2FG19"/>
<dbReference type="EMBL" id="DS113772">
    <property type="protein sequence ID" value="EAX96138.1"/>
    <property type="molecule type" value="Genomic_DNA"/>
</dbReference>
<reference evidence="1" key="2">
    <citation type="journal article" date="2007" name="Science">
        <title>Draft genome sequence of the sexually transmitted pathogen Trichomonas vaginalis.</title>
        <authorList>
            <person name="Carlton J.M."/>
            <person name="Hirt R.P."/>
            <person name="Silva J.C."/>
            <person name="Delcher A.L."/>
            <person name="Schatz M."/>
            <person name="Zhao Q."/>
            <person name="Wortman J.R."/>
            <person name="Bidwell S.L."/>
            <person name="Alsmark U.C.M."/>
            <person name="Besteiro S."/>
            <person name="Sicheritz-Ponten T."/>
            <person name="Noel C.J."/>
            <person name="Dacks J.B."/>
            <person name="Foster P.G."/>
            <person name="Simillion C."/>
            <person name="Van de Peer Y."/>
            <person name="Miranda-Saavedra D."/>
            <person name="Barton G.J."/>
            <person name="Westrop G.D."/>
            <person name="Mueller S."/>
            <person name="Dessi D."/>
            <person name="Fiori P.L."/>
            <person name="Ren Q."/>
            <person name="Paulsen I."/>
            <person name="Zhang H."/>
            <person name="Bastida-Corcuera F.D."/>
            <person name="Simoes-Barbosa A."/>
            <person name="Brown M.T."/>
            <person name="Hayes R.D."/>
            <person name="Mukherjee M."/>
            <person name="Okumura C.Y."/>
            <person name="Schneider R."/>
            <person name="Smith A.J."/>
            <person name="Vanacova S."/>
            <person name="Villalvazo M."/>
            <person name="Haas B.J."/>
            <person name="Pertea M."/>
            <person name="Feldblyum T.V."/>
            <person name="Utterback T.R."/>
            <person name="Shu C.L."/>
            <person name="Osoegawa K."/>
            <person name="de Jong P.J."/>
            <person name="Hrdy I."/>
            <person name="Horvathova L."/>
            <person name="Zubacova Z."/>
            <person name="Dolezal P."/>
            <person name="Malik S.B."/>
            <person name="Logsdon J.M. Jr."/>
            <person name="Henze K."/>
            <person name="Gupta A."/>
            <person name="Wang C.C."/>
            <person name="Dunne R.L."/>
            <person name="Upcroft J.A."/>
            <person name="Upcroft P."/>
            <person name="White O."/>
            <person name="Salzberg S.L."/>
            <person name="Tang P."/>
            <person name="Chiu C.-H."/>
            <person name="Lee Y.-S."/>
            <person name="Embley T.M."/>
            <person name="Coombs G.H."/>
            <person name="Mottram J.C."/>
            <person name="Tachezy J."/>
            <person name="Fraser-Liggett C.M."/>
            <person name="Johnson P.J."/>
        </authorList>
    </citation>
    <scope>NUCLEOTIDE SEQUENCE [LARGE SCALE GENOMIC DNA]</scope>
    <source>
        <strain evidence="1">G3</strain>
    </source>
</reference>
<dbReference type="InterPro" id="IPR026906">
    <property type="entry name" value="LRR_5"/>
</dbReference>
<sequence length="193" mass="22059">MSSLSSLNYTDIIESCYSEDGKNLTKVNDTSPHLRISAKCELIQDKCFYQLNSLISFSFEDNPNLTIIGKESFYFCTKLSIINLSICNKLTKISNSAFYNCEEVTEILLPKGLIEINVAAFRYNIKLDHITIPASVEKIESQAFDTCFELTYVIFEEGSNLTSLERTAFYYTNIFFVSNSRKSRICSWLGIFK</sequence>
<proteinExistence type="predicted"/>
<dbReference type="Gene3D" id="3.80.10.10">
    <property type="entry name" value="Ribonuclease Inhibitor"/>
    <property type="match status" value="1"/>
</dbReference>
<keyword evidence="2" id="KW-1185">Reference proteome</keyword>
<evidence type="ECO:0000313" key="2">
    <source>
        <dbReference type="Proteomes" id="UP000001542"/>
    </source>
</evidence>
<dbReference type="STRING" id="5722.A2FG19"/>
<dbReference type="InParanoid" id="A2FG19"/>
<dbReference type="VEuPathDB" id="TrichDB:TVAG_396990"/>
<gene>
    <name evidence="1" type="ORF">TVAG_301790</name>
</gene>
<name>A2FG19_TRIV3</name>
<dbReference type="InterPro" id="IPR032675">
    <property type="entry name" value="LRR_dom_sf"/>
</dbReference>
<dbReference type="Pfam" id="PF13306">
    <property type="entry name" value="LRR_5"/>
    <property type="match status" value="1"/>
</dbReference>
<evidence type="ECO:0000313" key="1">
    <source>
        <dbReference type="EMBL" id="EAX96138.1"/>
    </source>
</evidence>
<dbReference type="SUPFAM" id="SSF52058">
    <property type="entry name" value="L domain-like"/>
    <property type="match status" value="1"/>
</dbReference>
<dbReference type="VEuPathDB" id="TrichDB:TVAGG3_0674670"/>
<accession>A2FG19</accession>
<dbReference type="Proteomes" id="UP000001542">
    <property type="component" value="Unassembled WGS sequence"/>
</dbReference>
<protein>
    <submittedName>
        <fullName evidence="1">Surface antigen BspA-like</fullName>
    </submittedName>
</protein>